<gene>
    <name evidence="1" type="ORF">ENJ15_01815</name>
</gene>
<name>A0A7V5RNA0_CALAY</name>
<sequence length="110" mass="12580">MTDQQKSEFIRLRIEEGLSLKTIAGKMGLDALTLVGWESELEQELKARLTLYVDQRLHEGGADAVKRVDYLLATYKRLAAELDTRDFSGLPTDKLYFILNDLYEVIKKSV</sequence>
<evidence type="ECO:0000313" key="1">
    <source>
        <dbReference type="EMBL" id="HHM01721.1"/>
    </source>
</evidence>
<proteinExistence type="predicted"/>
<protein>
    <submittedName>
        <fullName evidence="1">Uncharacterized protein</fullName>
    </submittedName>
</protein>
<dbReference type="EMBL" id="DRLI01000068">
    <property type="protein sequence ID" value="HHM01721.1"/>
    <property type="molecule type" value="Genomic_DNA"/>
</dbReference>
<dbReference type="Proteomes" id="UP000885771">
    <property type="component" value="Unassembled WGS sequence"/>
</dbReference>
<comment type="caution">
    <text evidence="1">The sequence shown here is derived from an EMBL/GenBank/DDBJ whole genome shotgun (WGS) entry which is preliminary data.</text>
</comment>
<organism evidence="1">
    <name type="scientific">Caldithrix abyssi</name>
    <dbReference type="NCBI Taxonomy" id="187145"/>
    <lineage>
        <taxon>Bacteria</taxon>
        <taxon>Pseudomonadati</taxon>
        <taxon>Calditrichota</taxon>
        <taxon>Calditrichia</taxon>
        <taxon>Calditrichales</taxon>
        <taxon>Calditrichaceae</taxon>
        <taxon>Caldithrix</taxon>
    </lineage>
</organism>
<reference evidence="1" key="1">
    <citation type="journal article" date="2020" name="mSystems">
        <title>Genome- and Community-Level Interaction Insights into Carbon Utilization and Element Cycling Functions of Hydrothermarchaeota in Hydrothermal Sediment.</title>
        <authorList>
            <person name="Zhou Z."/>
            <person name="Liu Y."/>
            <person name="Xu W."/>
            <person name="Pan J."/>
            <person name="Luo Z.H."/>
            <person name="Li M."/>
        </authorList>
    </citation>
    <scope>NUCLEOTIDE SEQUENCE [LARGE SCALE GENOMIC DNA]</scope>
    <source>
        <strain evidence="1">HyVt-460</strain>
    </source>
</reference>
<accession>A0A7V5RNA0</accession>
<dbReference type="AlphaFoldDB" id="A0A7V5RNA0"/>